<evidence type="ECO:0000313" key="3">
    <source>
        <dbReference type="Proteomes" id="UP001259832"/>
    </source>
</evidence>
<comment type="caution">
    <text evidence="2">The sequence shown here is derived from an EMBL/GenBank/DDBJ whole genome shotgun (WGS) entry which is preliminary data.</text>
</comment>
<keyword evidence="1" id="KW-0732">Signal</keyword>
<accession>A0AAD9GPD9</accession>
<dbReference type="AlphaFoldDB" id="A0AAD9GPD9"/>
<dbReference type="Proteomes" id="UP001259832">
    <property type="component" value="Unassembled WGS sequence"/>
</dbReference>
<dbReference type="EMBL" id="JASMQC010000010">
    <property type="protein sequence ID" value="KAK1942325.1"/>
    <property type="molecule type" value="Genomic_DNA"/>
</dbReference>
<feature type="chain" id="PRO_5041997366" evidence="1">
    <location>
        <begin position="25"/>
        <end position="91"/>
    </location>
</feature>
<keyword evidence="3" id="KW-1185">Reference proteome</keyword>
<protein>
    <submittedName>
        <fullName evidence="2">Uncharacterized protein</fullName>
    </submittedName>
</protein>
<gene>
    <name evidence="2" type="ORF">P3T76_006647</name>
</gene>
<reference evidence="2" key="1">
    <citation type="submission" date="2023-08" db="EMBL/GenBank/DDBJ databases">
        <title>Reference Genome Resource for the Citrus Pathogen Phytophthora citrophthora.</title>
        <authorList>
            <person name="Moller H."/>
            <person name="Coetzee B."/>
            <person name="Rose L.J."/>
            <person name="Van Niekerk J.M."/>
        </authorList>
    </citation>
    <scope>NUCLEOTIDE SEQUENCE</scope>
    <source>
        <strain evidence="2">STE-U-9442</strain>
    </source>
</reference>
<evidence type="ECO:0000313" key="2">
    <source>
        <dbReference type="EMBL" id="KAK1942325.1"/>
    </source>
</evidence>
<organism evidence="2 3">
    <name type="scientific">Phytophthora citrophthora</name>
    <dbReference type="NCBI Taxonomy" id="4793"/>
    <lineage>
        <taxon>Eukaryota</taxon>
        <taxon>Sar</taxon>
        <taxon>Stramenopiles</taxon>
        <taxon>Oomycota</taxon>
        <taxon>Peronosporomycetes</taxon>
        <taxon>Peronosporales</taxon>
        <taxon>Peronosporaceae</taxon>
        <taxon>Phytophthora</taxon>
    </lineage>
</organism>
<proteinExistence type="predicted"/>
<name>A0AAD9GPD9_9STRA</name>
<sequence length="91" mass="9044">MVFSKTIVALCVAAVAFSNGMVDASVEVVETYGKSTDSYNTNGDKTVSVGTGVHGGLGAGLNALLHVGANIGADVAAGLSAGVLRRENESC</sequence>
<evidence type="ECO:0000256" key="1">
    <source>
        <dbReference type="SAM" id="SignalP"/>
    </source>
</evidence>
<feature type="signal peptide" evidence="1">
    <location>
        <begin position="1"/>
        <end position="24"/>
    </location>
</feature>